<reference evidence="13" key="1">
    <citation type="submission" date="2020-08" db="EMBL/GenBank/DDBJ databases">
        <title>Genomic Encyclopedia of Type Strains, Phase IV (KMG-IV): sequencing the most valuable type-strain genomes for metagenomic binning, comparative biology and taxonomic classification.</title>
        <authorList>
            <person name="Goeker M."/>
        </authorList>
    </citation>
    <scope>NUCLEOTIDE SEQUENCE [LARGE SCALE GENOMIC DNA]</scope>
    <source>
        <strain evidence="13">DSM 105040</strain>
    </source>
</reference>
<keyword evidence="8" id="KW-0051">Antiviral defense</keyword>
<keyword evidence="14" id="KW-1185">Reference proteome</keyword>
<evidence type="ECO:0000256" key="10">
    <source>
        <dbReference type="ARBA" id="ARBA00048304"/>
    </source>
</evidence>
<sequence length="369" mass="41465">MYDFSKRISKFHQDQVRLTNGQRADMRRRRETNLERIEKGLEETNKPSLAETINQGGYAQKTMTQPPENDEESRYDIDLGVVFEEDDAAGPRTTRNWVRDAIARKATNLKNEPETKKKCVRVVYADGYQCDFPVFRRKWSEVGWKYELSSGDEWVSSDPAAMNKWIETTVSAKSPETSGSYQLRRIIRLGKFFSKTHSSRLNRKFPGGLVATALFIEAYTSVDGRDDEAFRETLRALSNRSRYSPVYANGIQVSDDKDTDRIGRLIDQAEESVKELDKLDADDATDTDANKVWKSVFRHSFFEEETKEAANSASAPLEKKSALGAAGLAAPFLASQAAAALSDSDKHSRMEAAVSARKESGSGGKPWSK</sequence>
<dbReference type="Pfam" id="PF21654">
    <property type="entry name" value="DncV-like_NTFase"/>
    <property type="match status" value="1"/>
</dbReference>
<dbReference type="AlphaFoldDB" id="A0A840CDA8"/>
<feature type="region of interest" description="Disordered" evidence="11">
    <location>
        <begin position="53"/>
        <end position="72"/>
    </location>
</feature>
<evidence type="ECO:0000256" key="6">
    <source>
        <dbReference type="ARBA" id="ARBA00022842"/>
    </source>
</evidence>
<evidence type="ECO:0000313" key="13">
    <source>
        <dbReference type="EMBL" id="MBB4020227.1"/>
    </source>
</evidence>
<dbReference type="GO" id="GO:0005524">
    <property type="term" value="F:ATP binding"/>
    <property type="evidence" value="ECO:0007669"/>
    <property type="project" value="UniProtKB-KW"/>
</dbReference>
<proteinExistence type="predicted"/>
<comment type="catalytic activity">
    <reaction evidence="10">
        <text>GTP + ATP = 3',3'-cGAMP + 2 diphosphate</text>
        <dbReference type="Rhea" id="RHEA:35647"/>
        <dbReference type="ChEBI" id="CHEBI:30616"/>
        <dbReference type="ChEBI" id="CHEBI:33019"/>
        <dbReference type="ChEBI" id="CHEBI:37565"/>
        <dbReference type="ChEBI" id="CHEBI:71501"/>
    </reaction>
    <physiologicalReaction direction="left-to-right" evidence="10">
        <dbReference type="Rhea" id="RHEA:35648"/>
    </physiologicalReaction>
</comment>
<feature type="compositionally biased region" description="Polar residues" evidence="11">
    <location>
        <begin position="53"/>
        <end position="67"/>
    </location>
</feature>
<evidence type="ECO:0000256" key="5">
    <source>
        <dbReference type="ARBA" id="ARBA00022840"/>
    </source>
</evidence>
<keyword evidence="5" id="KW-0067">ATP-binding</keyword>
<evidence type="ECO:0000256" key="2">
    <source>
        <dbReference type="ARBA" id="ARBA00022695"/>
    </source>
</evidence>
<keyword evidence="3" id="KW-0479">Metal-binding</keyword>
<evidence type="ECO:0000256" key="1">
    <source>
        <dbReference type="ARBA" id="ARBA00022679"/>
    </source>
</evidence>
<feature type="domain" description="Cyclic GMP-AMP synthase DncV-like nucleotidyltransferase" evidence="12">
    <location>
        <begin position="53"/>
        <end position="135"/>
    </location>
</feature>
<organism evidence="13 14">
    <name type="scientific">Actibacterium naphthalenivorans</name>
    <dbReference type="NCBI Taxonomy" id="1614693"/>
    <lineage>
        <taxon>Bacteria</taxon>
        <taxon>Pseudomonadati</taxon>
        <taxon>Pseudomonadota</taxon>
        <taxon>Alphaproteobacteria</taxon>
        <taxon>Rhodobacterales</taxon>
        <taxon>Roseobacteraceae</taxon>
        <taxon>Actibacterium</taxon>
    </lineage>
</organism>
<feature type="region of interest" description="Disordered" evidence="11">
    <location>
        <begin position="340"/>
        <end position="369"/>
    </location>
</feature>
<dbReference type="GO" id="GO:0046872">
    <property type="term" value="F:metal ion binding"/>
    <property type="evidence" value="ECO:0007669"/>
    <property type="project" value="UniProtKB-KW"/>
</dbReference>
<evidence type="ECO:0000256" key="8">
    <source>
        <dbReference type="ARBA" id="ARBA00023118"/>
    </source>
</evidence>
<protein>
    <recommendedName>
        <fullName evidence="9">Cyclic GMP-AMP synthase</fullName>
    </recommendedName>
</protein>
<gene>
    <name evidence="13" type="ORF">GGR17_000018</name>
</gene>
<dbReference type="GO" id="GO:0009117">
    <property type="term" value="P:nucleotide metabolic process"/>
    <property type="evidence" value="ECO:0007669"/>
    <property type="project" value="UniProtKB-KW"/>
</dbReference>
<dbReference type="InterPro" id="IPR048445">
    <property type="entry name" value="DncV-like_NTFase"/>
</dbReference>
<feature type="compositionally biased region" description="Basic and acidic residues" evidence="11">
    <location>
        <begin position="343"/>
        <end position="360"/>
    </location>
</feature>
<evidence type="ECO:0000256" key="3">
    <source>
        <dbReference type="ARBA" id="ARBA00022723"/>
    </source>
</evidence>
<evidence type="ECO:0000313" key="14">
    <source>
        <dbReference type="Proteomes" id="UP000585681"/>
    </source>
</evidence>
<evidence type="ECO:0000259" key="12">
    <source>
        <dbReference type="Pfam" id="PF21654"/>
    </source>
</evidence>
<dbReference type="EMBL" id="JACIEQ010000001">
    <property type="protein sequence ID" value="MBB4020227.1"/>
    <property type="molecule type" value="Genomic_DNA"/>
</dbReference>
<keyword evidence="4" id="KW-0547">Nucleotide-binding</keyword>
<dbReference type="Proteomes" id="UP000585681">
    <property type="component" value="Unassembled WGS sequence"/>
</dbReference>
<evidence type="ECO:0000256" key="9">
    <source>
        <dbReference type="ARBA" id="ARBA00044145"/>
    </source>
</evidence>
<comment type="caution">
    <text evidence="13">The sequence shown here is derived from an EMBL/GenBank/DDBJ whole genome shotgun (WGS) entry which is preliminary data.</text>
</comment>
<keyword evidence="6" id="KW-0460">Magnesium</keyword>
<dbReference type="GO" id="GO:0016779">
    <property type="term" value="F:nucleotidyltransferase activity"/>
    <property type="evidence" value="ECO:0007669"/>
    <property type="project" value="UniProtKB-KW"/>
</dbReference>
<keyword evidence="7" id="KW-0546">Nucleotide metabolism</keyword>
<evidence type="ECO:0000256" key="11">
    <source>
        <dbReference type="SAM" id="MobiDB-lite"/>
    </source>
</evidence>
<dbReference type="GO" id="GO:0051607">
    <property type="term" value="P:defense response to virus"/>
    <property type="evidence" value="ECO:0007669"/>
    <property type="project" value="UniProtKB-KW"/>
</dbReference>
<accession>A0A840CDA8</accession>
<name>A0A840CDA8_9RHOB</name>
<evidence type="ECO:0000256" key="7">
    <source>
        <dbReference type="ARBA" id="ARBA00023080"/>
    </source>
</evidence>
<keyword evidence="1" id="KW-0808">Transferase</keyword>
<evidence type="ECO:0000256" key="4">
    <source>
        <dbReference type="ARBA" id="ARBA00022741"/>
    </source>
</evidence>
<dbReference type="RefSeq" id="WP_054538593.1">
    <property type="nucleotide sequence ID" value="NZ_JACIEQ010000001.1"/>
</dbReference>
<keyword evidence="2" id="KW-0548">Nucleotidyltransferase</keyword>